<sequence>MHKHMMMFLIYLSFLFSCYIFLSVRSNLLIMIISLELMVLITYWNMTLILSMNSMDYFLSLYFLSVTVCDSAIALTLLVRIVRLHGNDKIKMISSIF</sequence>
<evidence type="ECO:0000256" key="4">
    <source>
        <dbReference type="ARBA" id="ARBA00022692"/>
    </source>
</evidence>
<protein>
    <recommendedName>
        <fullName evidence="3">NADH-ubiquinone oxidoreductase chain 4L</fullName>
    </recommendedName>
    <alternativeName>
        <fullName evidence="9">NADH dehydrogenase subunit 4L</fullName>
    </alternativeName>
</protein>
<keyword evidence="7" id="KW-0520">NAD</keyword>
<dbReference type="GO" id="GO:0008137">
    <property type="term" value="F:NADH dehydrogenase (ubiquinone) activity"/>
    <property type="evidence" value="ECO:0007669"/>
    <property type="project" value="UniProtKB-EC"/>
</dbReference>
<comment type="catalytic activity">
    <reaction evidence="10">
        <text>a ubiquinone + NADH + 5 H(+)(in) = a ubiquinol + NAD(+) + 4 H(+)(out)</text>
        <dbReference type="Rhea" id="RHEA:29091"/>
        <dbReference type="Rhea" id="RHEA-COMP:9565"/>
        <dbReference type="Rhea" id="RHEA-COMP:9566"/>
        <dbReference type="ChEBI" id="CHEBI:15378"/>
        <dbReference type="ChEBI" id="CHEBI:16389"/>
        <dbReference type="ChEBI" id="CHEBI:17976"/>
        <dbReference type="ChEBI" id="CHEBI:57540"/>
        <dbReference type="ChEBI" id="CHEBI:57945"/>
        <dbReference type="EC" id="7.1.1.2"/>
    </reaction>
</comment>
<feature type="transmembrane region" description="Helical" evidence="11">
    <location>
        <begin position="57"/>
        <end position="82"/>
    </location>
</feature>
<reference evidence="12" key="1">
    <citation type="journal article" date="2010" name="Mol. Phylogenet. Evol.">
        <title>Rare genomic changes and mitochondrial sequences provide independent support for congruent relationships among the sea spiders (Arthropoda, Pycnogonida).</title>
        <authorList>
            <person name="Masta S.E."/>
            <person name="McCall A."/>
            <person name="Longhorn S.J."/>
        </authorList>
    </citation>
    <scope>NUCLEOTIDE SEQUENCE</scope>
</reference>
<keyword evidence="8 11" id="KW-0472">Membrane</keyword>
<dbReference type="Pfam" id="PF00420">
    <property type="entry name" value="Oxidored_q2"/>
    <property type="match status" value="1"/>
</dbReference>
<organism evidence="12">
    <name type="scientific">Nymphon unguiculatum-charcoti complex sp. SEM-1997</name>
    <dbReference type="NCBI Taxonomy" id="61899"/>
    <lineage>
        <taxon>Eukaryota</taxon>
        <taxon>Metazoa</taxon>
        <taxon>Ecdysozoa</taxon>
        <taxon>Arthropoda</taxon>
        <taxon>Chelicerata</taxon>
        <taxon>Pycnogonida</taxon>
        <taxon>Pantopoda</taxon>
        <taxon>Nymphon</taxon>
    </lineage>
</organism>
<dbReference type="InterPro" id="IPR039428">
    <property type="entry name" value="NUOK/Mnh_C1-like"/>
</dbReference>
<evidence type="ECO:0000256" key="6">
    <source>
        <dbReference type="ARBA" id="ARBA00022989"/>
    </source>
</evidence>
<geneLocation type="mitochondrion" evidence="12"/>
<gene>
    <name evidence="12" type="primary">ND4L</name>
</gene>
<evidence type="ECO:0000256" key="11">
    <source>
        <dbReference type="SAM" id="Phobius"/>
    </source>
</evidence>
<keyword evidence="6 11" id="KW-1133">Transmembrane helix</keyword>
<evidence type="ECO:0000313" key="12">
    <source>
        <dbReference type="EMBL" id="ADB92020.1"/>
    </source>
</evidence>
<evidence type="ECO:0000256" key="1">
    <source>
        <dbReference type="ARBA" id="ARBA00004141"/>
    </source>
</evidence>
<evidence type="ECO:0000256" key="7">
    <source>
        <dbReference type="ARBA" id="ARBA00023027"/>
    </source>
</evidence>
<feature type="transmembrane region" description="Helical" evidence="11">
    <location>
        <begin position="29"/>
        <end position="51"/>
    </location>
</feature>
<dbReference type="AlphaFoldDB" id="E0XLH5"/>
<keyword evidence="5" id="KW-1278">Translocase</keyword>
<comment type="similarity">
    <text evidence="2">Belongs to the complex I subunit 4L family.</text>
</comment>
<evidence type="ECO:0000256" key="9">
    <source>
        <dbReference type="ARBA" id="ARBA00031586"/>
    </source>
</evidence>
<keyword evidence="12" id="KW-0496">Mitochondrion</keyword>
<evidence type="ECO:0000256" key="8">
    <source>
        <dbReference type="ARBA" id="ARBA00023136"/>
    </source>
</evidence>
<name>E0XLH5_9CHEL</name>
<comment type="subcellular location">
    <subcellularLocation>
        <location evidence="1">Membrane</location>
        <topology evidence="1">Multi-pass membrane protein</topology>
    </subcellularLocation>
</comment>
<evidence type="ECO:0000256" key="3">
    <source>
        <dbReference type="ARBA" id="ARBA00016612"/>
    </source>
</evidence>
<dbReference type="Gene3D" id="1.10.287.3510">
    <property type="match status" value="1"/>
</dbReference>
<dbReference type="PROSITE" id="PS51257">
    <property type="entry name" value="PROKAR_LIPOPROTEIN"/>
    <property type="match status" value="1"/>
</dbReference>
<evidence type="ECO:0000256" key="5">
    <source>
        <dbReference type="ARBA" id="ARBA00022967"/>
    </source>
</evidence>
<accession>E0XLH5</accession>
<dbReference type="GO" id="GO:0016020">
    <property type="term" value="C:membrane"/>
    <property type="evidence" value="ECO:0007669"/>
    <property type="project" value="UniProtKB-SubCell"/>
</dbReference>
<evidence type="ECO:0000256" key="2">
    <source>
        <dbReference type="ARBA" id="ARBA00010519"/>
    </source>
</evidence>
<keyword evidence="4 11" id="KW-0812">Transmembrane</keyword>
<proteinExistence type="inferred from homology"/>
<dbReference type="EMBL" id="GU370076">
    <property type="protein sequence ID" value="ADB92020.1"/>
    <property type="molecule type" value="Genomic_DNA"/>
</dbReference>
<feature type="transmembrane region" description="Helical" evidence="11">
    <location>
        <begin position="6"/>
        <end position="22"/>
    </location>
</feature>
<evidence type="ECO:0000256" key="10">
    <source>
        <dbReference type="ARBA" id="ARBA00049551"/>
    </source>
</evidence>